<dbReference type="AlphaFoldDB" id="A0A1G6HKJ5"/>
<dbReference type="STRING" id="1814289.SAMN05216410_1109"/>
<evidence type="ECO:0000256" key="2">
    <source>
        <dbReference type="ARBA" id="ARBA00023015"/>
    </source>
</evidence>
<dbReference type="GO" id="GO:0003677">
    <property type="term" value="F:DNA binding"/>
    <property type="evidence" value="ECO:0007669"/>
    <property type="project" value="UniProtKB-KW"/>
</dbReference>
<dbReference type="Pfam" id="PF04198">
    <property type="entry name" value="Sugar-bind"/>
    <property type="match status" value="1"/>
</dbReference>
<accession>A0A1G6HKJ5</accession>
<evidence type="ECO:0000259" key="5">
    <source>
        <dbReference type="Pfam" id="PF04198"/>
    </source>
</evidence>
<name>A0A1G6HKJ5_9MICO</name>
<dbReference type="PANTHER" id="PTHR34294:SF1">
    <property type="entry name" value="TRANSCRIPTIONAL REGULATOR LSRR"/>
    <property type="match status" value="1"/>
</dbReference>
<dbReference type="GO" id="GO:0030246">
    <property type="term" value="F:carbohydrate binding"/>
    <property type="evidence" value="ECO:0007669"/>
    <property type="project" value="InterPro"/>
</dbReference>
<dbReference type="InterPro" id="IPR037171">
    <property type="entry name" value="NagB/RpiA_transferase-like"/>
</dbReference>
<dbReference type="InterPro" id="IPR036388">
    <property type="entry name" value="WH-like_DNA-bd_sf"/>
</dbReference>
<organism evidence="6 7">
    <name type="scientific">Sanguibacter gelidistatuariae</name>
    <dbReference type="NCBI Taxonomy" id="1814289"/>
    <lineage>
        <taxon>Bacteria</taxon>
        <taxon>Bacillati</taxon>
        <taxon>Actinomycetota</taxon>
        <taxon>Actinomycetes</taxon>
        <taxon>Micrococcales</taxon>
        <taxon>Sanguibacteraceae</taxon>
        <taxon>Sanguibacter</taxon>
    </lineage>
</organism>
<protein>
    <submittedName>
        <fullName evidence="6">Transcriptional regulator</fullName>
    </submittedName>
</protein>
<keyword evidence="3" id="KW-0238">DNA-binding</keyword>
<feature type="domain" description="Sugar-binding" evidence="5">
    <location>
        <begin position="62"/>
        <end position="306"/>
    </location>
</feature>
<proteinExistence type="inferred from homology"/>
<dbReference type="EMBL" id="FMYH01000001">
    <property type="protein sequence ID" value="SDB94721.1"/>
    <property type="molecule type" value="Genomic_DNA"/>
</dbReference>
<keyword evidence="4" id="KW-0804">Transcription</keyword>
<evidence type="ECO:0000313" key="6">
    <source>
        <dbReference type="EMBL" id="SDB94721.1"/>
    </source>
</evidence>
<reference evidence="6 7" key="1">
    <citation type="submission" date="2016-09" db="EMBL/GenBank/DDBJ databases">
        <authorList>
            <person name="Capua I."/>
            <person name="De Benedictis P."/>
            <person name="Joannis T."/>
            <person name="Lombin L.H."/>
            <person name="Cattoli G."/>
        </authorList>
    </citation>
    <scope>NUCLEOTIDE SEQUENCE [LARGE SCALE GENOMIC DNA]</scope>
    <source>
        <strain evidence="6 7">ISLP-3</strain>
    </source>
</reference>
<evidence type="ECO:0000256" key="3">
    <source>
        <dbReference type="ARBA" id="ARBA00023125"/>
    </source>
</evidence>
<keyword evidence="7" id="KW-1185">Reference proteome</keyword>
<sequence length="320" mass="33673">MIDAIHAHLLTEVSTDHYLDGKSKVEIAKERGFSRFQVARMLAEARELGIVRIEIAPPAHLDLSLAQDLATALGVHEVLVVQTGTDSSATREHLAREIARVAVQRITQDSTLGISWSRTIEAAAHHIDTLPPCDVVQLVGALPVAGSGNSLELIQHFKSMAGVRTWPVWAPLVVDDAATAAGLSRQPEIAQALHRADSLDVAVVAVGAWSPQSSTVFDHVSAKERAAATAAGAVAECSGRLFDAQGRPVRTALDERIIGVTLDQLARTPEVITVGYGADVAIGLLGAARGGFASTLVIDEAAAEQLGAIVASEQHRVSGE</sequence>
<dbReference type="InterPro" id="IPR051054">
    <property type="entry name" value="SorC_transcr_regulators"/>
</dbReference>
<keyword evidence="2" id="KW-0805">Transcription regulation</keyword>
<dbReference type="Proteomes" id="UP000199039">
    <property type="component" value="Unassembled WGS sequence"/>
</dbReference>
<dbReference type="InterPro" id="IPR007324">
    <property type="entry name" value="Sugar-bd_dom_put"/>
</dbReference>
<dbReference type="PANTHER" id="PTHR34294">
    <property type="entry name" value="TRANSCRIPTIONAL REGULATOR-RELATED"/>
    <property type="match status" value="1"/>
</dbReference>
<dbReference type="RefSeq" id="WP_245700863.1">
    <property type="nucleotide sequence ID" value="NZ_FMYH01000001.1"/>
</dbReference>
<evidence type="ECO:0000313" key="7">
    <source>
        <dbReference type="Proteomes" id="UP000199039"/>
    </source>
</evidence>
<evidence type="ECO:0000256" key="1">
    <source>
        <dbReference type="ARBA" id="ARBA00010466"/>
    </source>
</evidence>
<comment type="similarity">
    <text evidence="1">Belongs to the SorC transcriptional regulatory family.</text>
</comment>
<dbReference type="Gene3D" id="1.10.10.10">
    <property type="entry name" value="Winged helix-like DNA-binding domain superfamily/Winged helix DNA-binding domain"/>
    <property type="match status" value="1"/>
</dbReference>
<evidence type="ECO:0000256" key="4">
    <source>
        <dbReference type="ARBA" id="ARBA00023163"/>
    </source>
</evidence>
<dbReference type="SUPFAM" id="SSF100950">
    <property type="entry name" value="NagB/RpiA/CoA transferase-like"/>
    <property type="match status" value="1"/>
</dbReference>
<gene>
    <name evidence="6" type="ORF">SAMN05216410_1109</name>
</gene>
<dbReference type="Gene3D" id="3.40.50.1360">
    <property type="match status" value="1"/>
</dbReference>